<feature type="compositionally biased region" description="Acidic residues" evidence="1">
    <location>
        <begin position="219"/>
        <end position="240"/>
    </location>
</feature>
<feature type="chain" id="PRO_5035888591" evidence="2">
    <location>
        <begin position="19"/>
        <end position="847"/>
    </location>
</feature>
<organism evidence="3 4">
    <name type="scientific">Paragonimus westermani</name>
    <dbReference type="NCBI Taxonomy" id="34504"/>
    <lineage>
        <taxon>Eukaryota</taxon>
        <taxon>Metazoa</taxon>
        <taxon>Spiralia</taxon>
        <taxon>Lophotrochozoa</taxon>
        <taxon>Platyhelminthes</taxon>
        <taxon>Trematoda</taxon>
        <taxon>Digenea</taxon>
        <taxon>Plagiorchiida</taxon>
        <taxon>Troglotremata</taxon>
        <taxon>Troglotrematidae</taxon>
        <taxon>Paragonimus</taxon>
    </lineage>
</organism>
<keyword evidence="2" id="KW-0732">Signal</keyword>
<evidence type="ECO:0000256" key="2">
    <source>
        <dbReference type="SAM" id="SignalP"/>
    </source>
</evidence>
<accession>A0A8T0DQR5</accession>
<dbReference type="EMBL" id="JTDF01002252">
    <property type="protein sequence ID" value="KAF8569021.1"/>
    <property type="molecule type" value="Genomic_DNA"/>
</dbReference>
<feature type="compositionally biased region" description="Basic and acidic residues" evidence="1">
    <location>
        <begin position="128"/>
        <end position="143"/>
    </location>
</feature>
<protein>
    <submittedName>
        <fullName evidence="3">Uncharacterized protein</fullName>
    </submittedName>
</protein>
<feature type="compositionally biased region" description="Basic and acidic residues" evidence="1">
    <location>
        <begin position="241"/>
        <end position="273"/>
    </location>
</feature>
<feature type="region of interest" description="Disordered" evidence="1">
    <location>
        <begin position="45"/>
        <end position="69"/>
    </location>
</feature>
<evidence type="ECO:0000256" key="1">
    <source>
        <dbReference type="SAM" id="MobiDB-lite"/>
    </source>
</evidence>
<dbReference type="AlphaFoldDB" id="A0A8T0DQR5"/>
<evidence type="ECO:0000313" key="4">
    <source>
        <dbReference type="Proteomes" id="UP000699462"/>
    </source>
</evidence>
<sequence length="847" mass="92749">MFHWFHVFSLCNFISVETRQTGDDSGILSVTNQLSSQVMGTARLSKPVNNSQSTPSLLQPSQTQPASEMKNDQILVSEGKMECNQTRNEGGDMRKESSRKHGEENQAQCTVQLNDIVRKTNEQTKLVDGQKDEKKGSILEDKQPQPLTTKDSTDEADNASHNQPKSKIPATLHQEKEESDISDVEQNAEATDQPGEIGDIIANTSSVNTLSSSPLRSADEEEDEDAGQEEEDLDEGIVEYDGDKNLKTDSKERNLRQTAKEITDGPIPIDHKSSVSKSSPELKTDESQLTGKWLGAGGIKPFTEDTEKKRTFTKFVMPPDLANKSGQSVNAVHVNTVSQSWSSVKPLPLPSTSTSQSKNLNQSKVYKPTVLVGTVVNMNSASLNDTRPSFVSAESASRTARTPALNRQATRDIVLTKVAEPSISETSHAVLPQAFADILDVGEYIDSSETSPPKTDENANFSSARYAVRCVETPPHTRPSFYSDKSDLYFPFAKTMRITPTYSSLVSRPQEYKTLAAIPSRRSPTRKEIHFARSSNQRCLVSSNVVQESPQEISLSAENFTHLKRPVILTDTNRDASRKEANKHANSSGIRLSRRSDDLSPQPRNWFQEVKTSSSNNELFGYSCIRELIIPSVAGVSPVSNHELGERSEGLSNPSTNINDSCVTKVSVVSCGLNASSLPPSIRQGQASSHPTETYRSKISNDVLLHHGYLSMPTQQVRNYQVCTEKTRGPREFKGAGSCAAQLAAGGSQAHRNTAPNIYSELAHVTDLDSSSQGQGVEQDGRKIVGDERRQSTSPEDTASMVGSNKLQPDEKNEHPNNATGKTNQQVFRRLAPLHSFSGINSPSTTS</sequence>
<evidence type="ECO:0000313" key="3">
    <source>
        <dbReference type="EMBL" id="KAF8569021.1"/>
    </source>
</evidence>
<feature type="region of interest" description="Disordered" evidence="1">
    <location>
        <begin position="571"/>
        <end position="610"/>
    </location>
</feature>
<feature type="compositionally biased region" description="Low complexity" evidence="1">
    <location>
        <begin position="51"/>
        <end position="65"/>
    </location>
</feature>
<feature type="compositionally biased region" description="Polar residues" evidence="1">
    <location>
        <begin position="816"/>
        <end position="827"/>
    </location>
</feature>
<feature type="signal peptide" evidence="2">
    <location>
        <begin position="1"/>
        <end position="18"/>
    </location>
</feature>
<comment type="caution">
    <text evidence="3">The sequence shown here is derived from an EMBL/GenBank/DDBJ whole genome shotgun (WGS) entry which is preliminary data.</text>
</comment>
<feature type="compositionally biased region" description="Polar residues" evidence="1">
    <location>
        <begin position="838"/>
        <end position="847"/>
    </location>
</feature>
<feature type="compositionally biased region" description="Basic and acidic residues" evidence="1">
    <location>
        <begin position="572"/>
        <end position="583"/>
    </location>
</feature>
<reference evidence="3 4" key="1">
    <citation type="submission" date="2019-07" db="EMBL/GenBank/DDBJ databases">
        <title>Annotation for the trematode Paragonimus westermani.</title>
        <authorList>
            <person name="Choi Y.-J."/>
        </authorList>
    </citation>
    <scope>NUCLEOTIDE SEQUENCE [LARGE SCALE GENOMIC DNA]</scope>
    <source>
        <strain evidence="3">180907_Pwestermani</strain>
    </source>
</reference>
<name>A0A8T0DQR5_9TREM</name>
<dbReference type="OrthoDB" id="6266673at2759"/>
<feature type="region of interest" description="Disordered" evidence="1">
    <location>
        <begin position="768"/>
        <end position="847"/>
    </location>
</feature>
<keyword evidence="4" id="KW-1185">Reference proteome</keyword>
<gene>
    <name evidence="3" type="ORF">P879_02448</name>
</gene>
<feature type="compositionally biased region" description="Basic and acidic residues" evidence="1">
    <location>
        <begin position="89"/>
        <end position="104"/>
    </location>
</feature>
<feature type="region of interest" description="Disordered" evidence="1">
    <location>
        <begin position="81"/>
        <end position="289"/>
    </location>
</feature>
<proteinExistence type="predicted"/>
<feature type="compositionally biased region" description="Basic and acidic residues" evidence="1">
    <location>
        <begin position="779"/>
        <end position="791"/>
    </location>
</feature>
<feature type="compositionally biased region" description="Polar residues" evidence="1">
    <location>
        <begin position="202"/>
        <end position="215"/>
    </location>
</feature>
<feature type="compositionally biased region" description="Polar residues" evidence="1">
    <location>
        <begin position="792"/>
        <end position="807"/>
    </location>
</feature>
<dbReference type="Proteomes" id="UP000699462">
    <property type="component" value="Unassembled WGS sequence"/>
</dbReference>